<evidence type="ECO:0000256" key="2">
    <source>
        <dbReference type="ARBA" id="ARBA00022679"/>
    </source>
</evidence>
<gene>
    <name evidence="5" type="ORF">SAMEA4535761_01825</name>
</gene>
<protein>
    <submittedName>
        <fullName evidence="5">Colanic acid biosynthesis glycosyl transferase wcaI</fullName>
    </submittedName>
</protein>
<keyword evidence="1" id="KW-0328">Glycosyltransferase</keyword>
<name>A0A240A5I5_9CORY</name>
<dbReference type="EMBL" id="LT906467">
    <property type="protein sequence ID" value="SNV78213.1"/>
    <property type="molecule type" value="Genomic_DNA"/>
</dbReference>
<accession>A0A240A5I5</accession>
<evidence type="ECO:0000259" key="3">
    <source>
        <dbReference type="Pfam" id="PF00534"/>
    </source>
</evidence>
<keyword evidence="2 5" id="KW-0808">Transferase</keyword>
<organism evidence="5 6">
    <name type="scientific">Corynebacterium imitans</name>
    <dbReference type="NCBI Taxonomy" id="156978"/>
    <lineage>
        <taxon>Bacteria</taxon>
        <taxon>Bacillati</taxon>
        <taxon>Actinomycetota</taxon>
        <taxon>Actinomycetes</taxon>
        <taxon>Mycobacteriales</taxon>
        <taxon>Corynebacteriaceae</taxon>
        <taxon>Corynebacterium</taxon>
    </lineage>
</organism>
<dbReference type="SUPFAM" id="SSF53756">
    <property type="entry name" value="UDP-Glycosyltransferase/glycogen phosphorylase"/>
    <property type="match status" value="1"/>
</dbReference>
<dbReference type="GO" id="GO:1903509">
    <property type="term" value="P:liposaccharide metabolic process"/>
    <property type="evidence" value="ECO:0007669"/>
    <property type="project" value="UniProtKB-ARBA"/>
</dbReference>
<dbReference type="GO" id="GO:0016758">
    <property type="term" value="F:hexosyltransferase activity"/>
    <property type="evidence" value="ECO:0007669"/>
    <property type="project" value="TreeGrafter"/>
</dbReference>
<dbReference type="PANTHER" id="PTHR45947">
    <property type="entry name" value="SULFOQUINOVOSYL TRANSFERASE SQD2"/>
    <property type="match status" value="1"/>
</dbReference>
<reference evidence="5 6" key="1">
    <citation type="submission" date="2017-06" db="EMBL/GenBank/DDBJ databases">
        <authorList>
            <consortium name="Pathogen Informatics"/>
        </authorList>
    </citation>
    <scope>NUCLEOTIDE SEQUENCE [LARGE SCALE GENOMIC DNA]</scope>
    <source>
        <strain evidence="5 6">NCTC13015</strain>
    </source>
</reference>
<evidence type="ECO:0000259" key="4">
    <source>
        <dbReference type="Pfam" id="PF13579"/>
    </source>
</evidence>
<sequence>MKELDLKILVFSQYWAPENGVPQRRWQWLSELLVREGHELMVVAPPPHYLRKISLRDWAKGRKVRRLASLENGAKGEQILRSGFMPAGNSVTEKILNQASVAFGMVAEMMRSRKTISQFGPDLIIGTVPAIPTALVAFLASKLYGKPYVIDLRDAWPDLLDQSSEWNRGLGRKSVKELFFSKGPLQVLQFSVRRILDMVLANADGIIVTSGYLQNQLNKKFGPSKKKPIVTIRNVFPSNSAATREVNAHRSGNELRVLYAGTLGRAQHLQNAIEAAKIARSRGLSVSLRFVGAGSAKKSLIDDAANGEIAAEFVSQHPSDELSNFYDWADTALVHLTDWEPLRRAVPSKTYELMEVGKHISGVVEGEAADLIRELGAGHVAKPEDPSALADLWVSISQDRSLLVLDRKATEWVQNEREVVVPGRIKKFLAEVLGIKR</sequence>
<dbReference type="RefSeq" id="WP_084674320.1">
    <property type="nucleotide sequence ID" value="NZ_CP009211.1"/>
</dbReference>
<dbReference type="CDD" id="cd03794">
    <property type="entry name" value="GT4_WbuB-like"/>
    <property type="match status" value="1"/>
</dbReference>
<feature type="domain" description="Glycosyl transferase family 1" evidence="3">
    <location>
        <begin position="252"/>
        <end position="412"/>
    </location>
</feature>
<dbReference type="InterPro" id="IPR001296">
    <property type="entry name" value="Glyco_trans_1"/>
</dbReference>
<dbReference type="AlphaFoldDB" id="A0A240A5I5"/>
<proteinExistence type="predicted"/>
<evidence type="ECO:0000256" key="1">
    <source>
        <dbReference type="ARBA" id="ARBA00022676"/>
    </source>
</evidence>
<dbReference type="GO" id="GO:1901137">
    <property type="term" value="P:carbohydrate derivative biosynthetic process"/>
    <property type="evidence" value="ECO:0007669"/>
    <property type="project" value="UniProtKB-ARBA"/>
</dbReference>
<dbReference type="Pfam" id="PF13579">
    <property type="entry name" value="Glyco_trans_4_4"/>
    <property type="match status" value="1"/>
</dbReference>
<dbReference type="InterPro" id="IPR028098">
    <property type="entry name" value="Glyco_trans_4-like_N"/>
</dbReference>
<dbReference type="Pfam" id="PF00534">
    <property type="entry name" value="Glycos_transf_1"/>
    <property type="match status" value="1"/>
</dbReference>
<dbReference type="Gene3D" id="3.40.50.2000">
    <property type="entry name" value="Glycogen Phosphorylase B"/>
    <property type="match status" value="2"/>
</dbReference>
<dbReference type="InterPro" id="IPR050194">
    <property type="entry name" value="Glycosyltransferase_grp1"/>
</dbReference>
<dbReference type="PANTHER" id="PTHR45947:SF3">
    <property type="entry name" value="SULFOQUINOVOSYL TRANSFERASE SQD2"/>
    <property type="match status" value="1"/>
</dbReference>
<feature type="domain" description="Glycosyltransferase subfamily 4-like N-terminal" evidence="4">
    <location>
        <begin position="23"/>
        <end position="224"/>
    </location>
</feature>
<evidence type="ECO:0000313" key="6">
    <source>
        <dbReference type="Proteomes" id="UP000215374"/>
    </source>
</evidence>
<evidence type="ECO:0000313" key="5">
    <source>
        <dbReference type="EMBL" id="SNV78213.1"/>
    </source>
</evidence>
<dbReference type="Proteomes" id="UP000215374">
    <property type="component" value="Chromosome 1"/>
</dbReference>